<dbReference type="Pfam" id="PF00535">
    <property type="entry name" value="Glycos_transf_2"/>
    <property type="match status" value="1"/>
</dbReference>
<dbReference type="InterPro" id="IPR050834">
    <property type="entry name" value="Glycosyltransf_2"/>
</dbReference>
<organism evidence="2 3">
    <name type="scientific">Gordonia phage Forza</name>
    <dbReference type="NCBI Taxonomy" id="2571247"/>
    <lineage>
        <taxon>Viruses</taxon>
        <taxon>Duplodnaviria</taxon>
        <taxon>Heunggongvirae</taxon>
        <taxon>Uroviricota</taxon>
        <taxon>Caudoviricetes</taxon>
        <taxon>Forzavirus</taxon>
        <taxon>Forzavirus forza</taxon>
    </lineage>
</organism>
<accession>A0A650EY54</accession>
<keyword evidence="2" id="KW-0808">Transferase</keyword>
<keyword evidence="3" id="KW-1185">Reference proteome</keyword>
<dbReference type="GO" id="GO:0016740">
    <property type="term" value="F:transferase activity"/>
    <property type="evidence" value="ECO:0007669"/>
    <property type="project" value="UniProtKB-KW"/>
</dbReference>
<dbReference type="InterPro" id="IPR029044">
    <property type="entry name" value="Nucleotide-diphossugar_trans"/>
</dbReference>
<dbReference type="SUPFAM" id="SSF53448">
    <property type="entry name" value="Nucleotide-diphospho-sugar transferases"/>
    <property type="match status" value="2"/>
</dbReference>
<dbReference type="InterPro" id="IPR001173">
    <property type="entry name" value="Glyco_trans_2-like"/>
</dbReference>
<sequence>MIDLTILICSTHTRYQTFGPKIQEQIWTQYADLTAEQQERIEILMLTDNKKTMLGEKRNIMVDIAQGKYVVFVDDDDRIADTYMTDILSATETDPDVITFLAEVTLNGGPAKICRYWKDYPYDYNTDTEYHRLPNHICAVRRELALKVSFPNIVYGEDSAYSKLLKPLLKTECHIEKVLYYYDFSDATTETQMHRKGRMRNRPGPTIDVIVLSNATTPELRMMTQRTIDTCIAGANSLPVNVIVMEQVNNIDYRNAETIAAPIKFHYNKFANAGAATGKAPWIMIANNDLIFEDGWLHKLLAANHPLVSPRCPNAAKQRKVSTDSNLTGTENGLHFSGWCFMISRTVWNAIGGFDMCVDFWCSDDVVIEQVKALGIEPMLVPDAIVNHIGSKTLNSQDAPLRDDLTWKNVAIFNEKYGQSKFANDHRFIDWKRRNQVAS</sequence>
<gene>
    <name evidence="2" type="primary">93</name>
    <name evidence="2" type="ORF">SEA_FORZA_93</name>
</gene>
<evidence type="ECO:0000313" key="2">
    <source>
        <dbReference type="EMBL" id="QGT55086.1"/>
    </source>
</evidence>
<name>A0A650EY54_9CAUD</name>
<dbReference type="PANTHER" id="PTHR43685">
    <property type="entry name" value="GLYCOSYLTRANSFERASE"/>
    <property type="match status" value="1"/>
</dbReference>
<proteinExistence type="predicted"/>
<evidence type="ECO:0000259" key="1">
    <source>
        <dbReference type="Pfam" id="PF00535"/>
    </source>
</evidence>
<dbReference type="Gene3D" id="3.90.550.10">
    <property type="entry name" value="Spore Coat Polysaccharide Biosynthesis Protein SpsA, Chain A"/>
    <property type="match status" value="2"/>
</dbReference>
<reference evidence="2 3" key="1">
    <citation type="submission" date="2019-04" db="EMBL/GenBank/DDBJ databases">
        <authorList>
            <person name="Pope W.H."/>
            <person name="Garlena R.A."/>
            <person name="Russell D.A."/>
            <person name="Jacobs-Sera D."/>
            <person name="Hatfull G.F."/>
        </authorList>
    </citation>
    <scope>NUCLEOTIDE SEQUENCE [LARGE SCALE GENOMIC DNA]</scope>
</reference>
<evidence type="ECO:0000313" key="3">
    <source>
        <dbReference type="Proteomes" id="UP000423482"/>
    </source>
</evidence>
<dbReference type="PANTHER" id="PTHR43685:SF2">
    <property type="entry name" value="GLYCOSYLTRANSFERASE 2-LIKE DOMAIN-CONTAINING PROTEIN"/>
    <property type="match status" value="1"/>
</dbReference>
<dbReference type="RefSeq" id="YP_010648973.1">
    <property type="nucleotide sequence ID" value="NC_070763.1"/>
</dbReference>
<dbReference type="CDD" id="cd00761">
    <property type="entry name" value="Glyco_tranf_GTA_type"/>
    <property type="match status" value="1"/>
</dbReference>
<dbReference type="GeneID" id="77924461"/>
<dbReference type="KEGG" id="vg:77924461"/>
<dbReference type="Proteomes" id="UP000423482">
    <property type="component" value="Segment"/>
</dbReference>
<feature type="domain" description="Glycosyltransferase 2-like" evidence="1">
    <location>
        <begin position="32"/>
        <end position="101"/>
    </location>
</feature>
<dbReference type="EMBL" id="MK814760">
    <property type="protein sequence ID" value="QGT55086.1"/>
    <property type="molecule type" value="Genomic_DNA"/>
</dbReference>
<protein>
    <submittedName>
        <fullName evidence="2">Glycosyltransferase</fullName>
    </submittedName>
</protein>